<organism evidence="3 4">
    <name type="scientific">Dermatophilus congolensis</name>
    <dbReference type="NCBI Taxonomy" id="1863"/>
    <lineage>
        <taxon>Bacteria</taxon>
        <taxon>Bacillati</taxon>
        <taxon>Actinomycetota</taxon>
        <taxon>Actinomycetes</taxon>
        <taxon>Micrococcales</taxon>
        <taxon>Dermatophilaceae</taxon>
        <taxon>Dermatophilus</taxon>
    </lineage>
</organism>
<dbReference type="GO" id="GO:0003677">
    <property type="term" value="F:DNA binding"/>
    <property type="evidence" value="ECO:0007669"/>
    <property type="project" value="UniProtKB-KW"/>
</dbReference>
<dbReference type="CDD" id="cd00093">
    <property type="entry name" value="HTH_XRE"/>
    <property type="match status" value="1"/>
</dbReference>
<keyword evidence="1" id="KW-0238">DNA-binding</keyword>
<dbReference type="PROSITE" id="PS50943">
    <property type="entry name" value="HTH_CROC1"/>
    <property type="match status" value="1"/>
</dbReference>
<dbReference type="InterPro" id="IPR001387">
    <property type="entry name" value="Cro/C1-type_HTH"/>
</dbReference>
<accession>A0A239VEQ6</accession>
<sequence length="197" mass="22014">MESLPSITATLELIPTKLRHFREHQNVSLTRLSALTGISTSTLSRLEHGQRKPSLELLLPISAALCVSLDELIAPPRIVDPRVRSTPERTAGRTFIRLTHHPHNPQAYKVTIPALHEPRTLRSHDGYEWMYVLSGRLRLLLGDKDFVLKPGEAAEFDTAVPHWFGAVGKHPVELLTMFSSQGERLHLRTSLGNSPSS</sequence>
<dbReference type="PANTHER" id="PTHR46797:SF1">
    <property type="entry name" value="METHYLPHOSPHONATE SYNTHASE"/>
    <property type="match status" value="1"/>
</dbReference>
<dbReference type="Proteomes" id="UP000242637">
    <property type="component" value="Chromosome 1"/>
</dbReference>
<evidence type="ECO:0000313" key="4">
    <source>
        <dbReference type="Proteomes" id="UP000242637"/>
    </source>
</evidence>
<proteinExistence type="predicted"/>
<dbReference type="InterPro" id="IPR050807">
    <property type="entry name" value="TransReg_Diox_bact_type"/>
</dbReference>
<reference evidence="3 4" key="1">
    <citation type="submission" date="2017-06" db="EMBL/GenBank/DDBJ databases">
        <authorList>
            <consortium name="Pathogen Informatics"/>
        </authorList>
    </citation>
    <scope>NUCLEOTIDE SEQUENCE [LARGE SCALE GENOMIC DNA]</scope>
    <source>
        <strain evidence="3 4">NCTC13039</strain>
    </source>
</reference>
<dbReference type="OrthoDB" id="513181at2"/>
<dbReference type="InterPro" id="IPR014710">
    <property type="entry name" value="RmlC-like_jellyroll"/>
</dbReference>
<dbReference type="GeneID" id="63459297"/>
<evidence type="ECO:0000256" key="1">
    <source>
        <dbReference type="ARBA" id="ARBA00023125"/>
    </source>
</evidence>
<feature type="domain" description="HTH cro/C1-type" evidence="2">
    <location>
        <begin position="18"/>
        <end position="72"/>
    </location>
</feature>
<dbReference type="RefSeq" id="WP_028327010.1">
    <property type="nucleotide sequence ID" value="NZ_LT906453.1"/>
</dbReference>
<dbReference type="Pfam" id="PF07883">
    <property type="entry name" value="Cupin_2"/>
    <property type="match status" value="1"/>
</dbReference>
<dbReference type="Gene3D" id="1.10.260.40">
    <property type="entry name" value="lambda repressor-like DNA-binding domains"/>
    <property type="match status" value="1"/>
</dbReference>
<dbReference type="InterPro" id="IPR013096">
    <property type="entry name" value="Cupin_2"/>
</dbReference>
<dbReference type="Gene3D" id="2.60.120.10">
    <property type="entry name" value="Jelly Rolls"/>
    <property type="match status" value="1"/>
</dbReference>
<dbReference type="Pfam" id="PF01381">
    <property type="entry name" value="HTH_3"/>
    <property type="match status" value="1"/>
</dbReference>
<evidence type="ECO:0000259" key="2">
    <source>
        <dbReference type="PROSITE" id="PS50943"/>
    </source>
</evidence>
<dbReference type="GO" id="GO:0005829">
    <property type="term" value="C:cytosol"/>
    <property type="evidence" value="ECO:0007669"/>
    <property type="project" value="TreeGrafter"/>
</dbReference>
<dbReference type="InterPro" id="IPR011051">
    <property type="entry name" value="RmlC_Cupin_sf"/>
</dbReference>
<gene>
    <name evidence="3" type="primary">puuR</name>
    <name evidence="3" type="ORF">SAMEA4475696_01059</name>
</gene>
<evidence type="ECO:0000313" key="3">
    <source>
        <dbReference type="EMBL" id="SNV20617.1"/>
    </source>
</evidence>
<dbReference type="SMART" id="SM00530">
    <property type="entry name" value="HTH_XRE"/>
    <property type="match status" value="1"/>
</dbReference>
<dbReference type="KEGG" id="dco:SAMEA4475696_1059"/>
<dbReference type="SUPFAM" id="SSF51182">
    <property type="entry name" value="RmlC-like cupins"/>
    <property type="match status" value="1"/>
</dbReference>
<dbReference type="InterPro" id="IPR010982">
    <property type="entry name" value="Lambda_DNA-bd_dom_sf"/>
</dbReference>
<protein>
    <submittedName>
        <fullName evidence="3">HTH-type transcriptional regulator PuuR</fullName>
    </submittedName>
</protein>
<dbReference type="CDD" id="cd02209">
    <property type="entry name" value="cupin_XRE_C"/>
    <property type="match status" value="1"/>
</dbReference>
<dbReference type="AlphaFoldDB" id="A0A239VEQ6"/>
<dbReference type="EMBL" id="LT906453">
    <property type="protein sequence ID" value="SNV20617.1"/>
    <property type="molecule type" value="Genomic_DNA"/>
</dbReference>
<dbReference type="PANTHER" id="PTHR46797">
    <property type="entry name" value="HTH-TYPE TRANSCRIPTIONAL REGULATOR"/>
    <property type="match status" value="1"/>
</dbReference>
<dbReference type="STRING" id="1121387.GCA_000429885_01029"/>
<name>A0A239VEQ6_9MICO</name>
<dbReference type="GO" id="GO:0003700">
    <property type="term" value="F:DNA-binding transcription factor activity"/>
    <property type="evidence" value="ECO:0007669"/>
    <property type="project" value="TreeGrafter"/>
</dbReference>
<dbReference type="SUPFAM" id="SSF47413">
    <property type="entry name" value="lambda repressor-like DNA-binding domains"/>
    <property type="match status" value="1"/>
</dbReference>
<keyword evidence="4" id="KW-1185">Reference proteome</keyword>